<comment type="caution">
    <text evidence="10">The sequence shown here is derived from an EMBL/GenBank/DDBJ whole genome shotgun (WGS) entry which is preliminary data.</text>
</comment>
<accession>A0ABS5K9S0</accession>
<evidence type="ECO:0000256" key="5">
    <source>
        <dbReference type="ARBA" id="ARBA00022822"/>
    </source>
</evidence>
<dbReference type="PANTHER" id="PTHR22854:SF2">
    <property type="entry name" value="INDOLE-3-GLYCEROL-PHOSPHATE SYNTHASE"/>
    <property type="match status" value="1"/>
</dbReference>
<evidence type="ECO:0000256" key="8">
    <source>
        <dbReference type="HAMAP-Rule" id="MF_00134"/>
    </source>
</evidence>
<evidence type="ECO:0000256" key="3">
    <source>
        <dbReference type="ARBA" id="ARBA00022605"/>
    </source>
</evidence>
<comment type="catalytic activity">
    <reaction evidence="1 8">
        <text>1-(2-carboxyphenylamino)-1-deoxy-D-ribulose 5-phosphate + H(+) = (1S,2R)-1-C-(indol-3-yl)glycerol 3-phosphate + CO2 + H2O</text>
        <dbReference type="Rhea" id="RHEA:23476"/>
        <dbReference type="ChEBI" id="CHEBI:15377"/>
        <dbReference type="ChEBI" id="CHEBI:15378"/>
        <dbReference type="ChEBI" id="CHEBI:16526"/>
        <dbReference type="ChEBI" id="CHEBI:58613"/>
        <dbReference type="ChEBI" id="CHEBI:58866"/>
        <dbReference type="EC" id="4.1.1.48"/>
    </reaction>
</comment>
<keyword evidence="5 8" id="KW-0822">Tryptophan biosynthesis</keyword>
<organism evidence="10 11">
    <name type="scientific">Carboxylicivirga mesophila</name>
    <dbReference type="NCBI Taxonomy" id="1166478"/>
    <lineage>
        <taxon>Bacteria</taxon>
        <taxon>Pseudomonadati</taxon>
        <taxon>Bacteroidota</taxon>
        <taxon>Bacteroidia</taxon>
        <taxon>Marinilabiliales</taxon>
        <taxon>Marinilabiliaceae</taxon>
        <taxon>Carboxylicivirga</taxon>
    </lineage>
</organism>
<comment type="similarity">
    <text evidence="8">Belongs to the TrpC family.</text>
</comment>
<dbReference type="InterPro" id="IPR013798">
    <property type="entry name" value="Indole-3-glycerol_P_synth_dom"/>
</dbReference>
<evidence type="ECO:0000259" key="9">
    <source>
        <dbReference type="Pfam" id="PF00218"/>
    </source>
</evidence>
<reference evidence="10 11" key="1">
    <citation type="journal article" date="2014" name="Int. J. Syst. Evol. Microbiol.">
        <title>Carboxylicivirga gen. nov. in the family Marinilabiliaceae with two novel species, Carboxylicivirga mesophila sp. nov. and Carboxylicivirga taeanensis sp. nov., and reclassification of Cytophaga fermentans as Saccharicrinis fermentans gen. nov., comb. nov.</title>
        <authorList>
            <person name="Yang S.H."/>
            <person name="Seo H.S."/>
            <person name="Woo J.H."/>
            <person name="Oh H.M."/>
            <person name="Jang H."/>
            <person name="Lee J.H."/>
            <person name="Kim S.J."/>
            <person name="Kwon K.K."/>
        </authorList>
    </citation>
    <scope>NUCLEOTIDE SEQUENCE [LARGE SCALE GENOMIC DNA]</scope>
    <source>
        <strain evidence="10 11">JCM 18290</strain>
    </source>
</reference>
<comment type="pathway">
    <text evidence="2 8">Amino-acid biosynthesis; L-tryptophan biosynthesis; L-tryptophan from chorismate: step 4/5.</text>
</comment>
<dbReference type="InterPro" id="IPR013785">
    <property type="entry name" value="Aldolase_TIM"/>
</dbReference>
<dbReference type="InterPro" id="IPR045186">
    <property type="entry name" value="Indole-3-glycerol_P_synth"/>
</dbReference>
<dbReference type="HAMAP" id="MF_00134_B">
    <property type="entry name" value="IGPS_B"/>
    <property type="match status" value="1"/>
</dbReference>
<evidence type="ECO:0000313" key="10">
    <source>
        <dbReference type="EMBL" id="MBS2211597.1"/>
    </source>
</evidence>
<feature type="domain" description="Indole-3-glycerol phosphate synthase" evidence="9">
    <location>
        <begin position="4"/>
        <end position="252"/>
    </location>
</feature>
<keyword evidence="7 8" id="KW-0456">Lyase</keyword>
<evidence type="ECO:0000256" key="2">
    <source>
        <dbReference type="ARBA" id="ARBA00004696"/>
    </source>
</evidence>
<keyword evidence="4 8" id="KW-0210">Decarboxylase</keyword>
<dbReference type="EC" id="4.1.1.48" evidence="8"/>
<protein>
    <recommendedName>
        <fullName evidence="8">Indole-3-glycerol phosphate synthase</fullName>
        <shortName evidence="8">IGPS</shortName>
        <ecNumber evidence="8">4.1.1.48</ecNumber>
    </recommendedName>
</protein>
<gene>
    <name evidence="8 10" type="primary">trpC</name>
    <name evidence="10" type="ORF">KEM09_09300</name>
</gene>
<dbReference type="CDD" id="cd00331">
    <property type="entry name" value="IGPS"/>
    <property type="match status" value="1"/>
</dbReference>
<evidence type="ECO:0000256" key="4">
    <source>
        <dbReference type="ARBA" id="ARBA00022793"/>
    </source>
</evidence>
<sequence length="265" mass="28867">MNILDKIVAHKQIEVQQAAKTTSQEQLMDQPLFNEAVPSLKGFIADPGKTGVITEFKRQSPSKGIINGNATVEEVVTGYEKAGSSALSVLTDQQFFGGCNQDLTTARALTTIPILRKDFIIDPYQVYEAKAIGASAILLIAAILDVNQAKELGALANYLGMEVLMELHAPEEADKLNPFVDVVGINNRNLKTFEVNLEQSIQLANRLPADKLKISESGIHSPEDVFFLRENGFDGFLIGENFMKTNNPAEAFARFAKAIAVKANA</sequence>
<dbReference type="InterPro" id="IPR011060">
    <property type="entry name" value="RibuloseP-bd_barrel"/>
</dbReference>
<dbReference type="Proteomes" id="UP000721861">
    <property type="component" value="Unassembled WGS sequence"/>
</dbReference>
<dbReference type="EMBL" id="JAGUCN010000009">
    <property type="protein sequence ID" value="MBS2211597.1"/>
    <property type="molecule type" value="Genomic_DNA"/>
</dbReference>
<evidence type="ECO:0000256" key="7">
    <source>
        <dbReference type="ARBA" id="ARBA00023239"/>
    </source>
</evidence>
<keyword evidence="3 8" id="KW-0028">Amino-acid biosynthesis</keyword>
<dbReference type="Pfam" id="PF00218">
    <property type="entry name" value="IGPS"/>
    <property type="match status" value="1"/>
</dbReference>
<name>A0ABS5K9S0_9BACT</name>
<keyword evidence="11" id="KW-1185">Reference proteome</keyword>
<evidence type="ECO:0000313" key="11">
    <source>
        <dbReference type="Proteomes" id="UP000721861"/>
    </source>
</evidence>
<dbReference type="PANTHER" id="PTHR22854">
    <property type="entry name" value="TRYPTOPHAN BIOSYNTHESIS PROTEIN"/>
    <property type="match status" value="1"/>
</dbReference>
<dbReference type="RefSeq" id="WP_212227811.1">
    <property type="nucleotide sequence ID" value="NZ_JAGUCN010000009.1"/>
</dbReference>
<evidence type="ECO:0000256" key="6">
    <source>
        <dbReference type="ARBA" id="ARBA00023141"/>
    </source>
</evidence>
<dbReference type="Gene3D" id="3.20.20.70">
    <property type="entry name" value="Aldolase class I"/>
    <property type="match status" value="1"/>
</dbReference>
<dbReference type="NCBIfam" id="NF001377">
    <property type="entry name" value="PRK00278.2-4"/>
    <property type="match status" value="1"/>
</dbReference>
<proteinExistence type="inferred from homology"/>
<dbReference type="GO" id="GO:0004425">
    <property type="term" value="F:indole-3-glycerol-phosphate synthase activity"/>
    <property type="evidence" value="ECO:0007669"/>
    <property type="project" value="UniProtKB-EC"/>
</dbReference>
<dbReference type="SUPFAM" id="SSF51366">
    <property type="entry name" value="Ribulose-phoshate binding barrel"/>
    <property type="match status" value="1"/>
</dbReference>
<keyword evidence="6 8" id="KW-0057">Aromatic amino acid biosynthesis</keyword>
<evidence type="ECO:0000256" key="1">
    <source>
        <dbReference type="ARBA" id="ARBA00001633"/>
    </source>
</evidence>